<dbReference type="Pfam" id="PF07501">
    <property type="entry name" value="G5"/>
    <property type="match status" value="1"/>
</dbReference>
<keyword evidence="5" id="KW-1185">Reference proteome</keyword>
<dbReference type="InterPro" id="IPR052913">
    <property type="entry name" value="Glycopeptide_resist_protein"/>
</dbReference>
<dbReference type="RefSeq" id="WP_042208499.1">
    <property type="nucleotide sequence ID" value="NZ_CP009288.1"/>
</dbReference>
<dbReference type="OrthoDB" id="9813301at2"/>
<dbReference type="Pfam" id="PF12229">
    <property type="entry name" value="PG_binding_4"/>
    <property type="match status" value="1"/>
</dbReference>
<dbReference type="InterPro" id="IPR022029">
    <property type="entry name" value="YoaR-like_PG-bd"/>
</dbReference>
<evidence type="ECO:0000256" key="1">
    <source>
        <dbReference type="ARBA" id="ARBA00022729"/>
    </source>
</evidence>
<dbReference type="STRING" id="44251.PDUR_25110"/>
<dbReference type="Proteomes" id="UP000029409">
    <property type="component" value="Chromosome"/>
</dbReference>
<reference evidence="4 5" key="1">
    <citation type="submission" date="2014-08" db="EMBL/GenBank/DDBJ databases">
        <title>Comparative genomics of the Paenibacillus odorifer group.</title>
        <authorList>
            <person name="den Bakker H.C."/>
            <person name="Tsai Y.-C."/>
            <person name="Martin N."/>
            <person name="Korlach J."/>
            <person name="Wiedmann M."/>
        </authorList>
    </citation>
    <scope>NUCLEOTIDE SEQUENCE [LARGE SCALE GENOMIC DNA]</scope>
    <source>
        <strain evidence="4 5">DSM 1735</strain>
    </source>
</reference>
<sequence>MRKTHGALIALIGLILVASLVYGGLYLYAGQRSVPKGTMLAGWSVGGMDIAEARTELDRKMEVLHVIPITLTGDGETEIRITLKEAGISYNADRFLKNLDQLTDGSLLERVKARRGFAKTWSLEAGWDSAVLKRNLSPQWERTAFGEPVNATRRITESDQIVYTPGETSLRVDWNSMEASLRAALPRSFDRLEAVPSTGITAKLPLKIVQPDVTVESLREQGVARKIAEFSTSLGSSGPGRSYNVESAAKAVNDTLLPPGGIFDYGKAIEKAEKTTGFREAPVIVSGRLQPGVGGGICQVSSTLYNAALRTGLEIVERRNHSLPVSYLPKGQDATFSQGSINFRFRNNTGRYLLIRSAVQGRALTVKLFGTFPQNVSYEVESRTVEILSPGRRTVSDASLPAGASRTLQNGKAGYVVETYLTRKVDGKAVDRKKLSRDTYRPQQTLVAVGPGGTRSAAPEPSERPLVEDGIRKNN</sequence>
<evidence type="ECO:0000259" key="3">
    <source>
        <dbReference type="PROSITE" id="PS51109"/>
    </source>
</evidence>
<dbReference type="KEGG" id="pdu:PDUR_25110"/>
<dbReference type="SMART" id="SM01208">
    <property type="entry name" value="G5"/>
    <property type="match status" value="1"/>
</dbReference>
<dbReference type="Gene3D" id="2.20.230.10">
    <property type="entry name" value="Resuscitation-promoting factor rpfb"/>
    <property type="match status" value="1"/>
</dbReference>
<protein>
    <recommendedName>
        <fullName evidence="3">G5 domain-containing protein</fullName>
    </recommendedName>
</protein>
<organism evidence="4 5">
    <name type="scientific">Paenibacillus durus</name>
    <name type="common">Paenibacillus azotofixans</name>
    <dbReference type="NCBI Taxonomy" id="44251"/>
    <lineage>
        <taxon>Bacteria</taxon>
        <taxon>Bacillati</taxon>
        <taxon>Bacillota</taxon>
        <taxon>Bacilli</taxon>
        <taxon>Bacillales</taxon>
        <taxon>Paenibacillaceae</taxon>
        <taxon>Paenibacillus</taxon>
    </lineage>
</organism>
<dbReference type="InterPro" id="IPR011098">
    <property type="entry name" value="G5_dom"/>
</dbReference>
<name>A0A089J0R9_PAEDU</name>
<evidence type="ECO:0000256" key="2">
    <source>
        <dbReference type="SAM" id="MobiDB-lite"/>
    </source>
</evidence>
<dbReference type="EMBL" id="CP009288">
    <property type="protein sequence ID" value="AIQ14789.1"/>
    <property type="molecule type" value="Genomic_DNA"/>
</dbReference>
<feature type="domain" description="G5" evidence="3">
    <location>
        <begin position="373"/>
        <end position="453"/>
    </location>
</feature>
<dbReference type="PANTHER" id="PTHR35788">
    <property type="entry name" value="EXPORTED PROTEIN-RELATED"/>
    <property type="match status" value="1"/>
</dbReference>
<dbReference type="Pfam" id="PF04294">
    <property type="entry name" value="VanW"/>
    <property type="match status" value="1"/>
</dbReference>
<dbReference type="eggNOG" id="COG2720">
    <property type="taxonomic scope" value="Bacteria"/>
</dbReference>
<evidence type="ECO:0000313" key="5">
    <source>
        <dbReference type="Proteomes" id="UP000029409"/>
    </source>
</evidence>
<gene>
    <name evidence="4" type="ORF">PDUR_25110</name>
</gene>
<feature type="compositionally biased region" description="Basic and acidic residues" evidence="2">
    <location>
        <begin position="461"/>
        <end position="475"/>
    </location>
</feature>
<keyword evidence="1" id="KW-0732">Signal</keyword>
<dbReference type="PROSITE" id="PS51109">
    <property type="entry name" value="G5"/>
    <property type="match status" value="1"/>
</dbReference>
<dbReference type="InterPro" id="IPR007391">
    <property type="entry name" value="Vancomycin_resist_VanW"/>
</dbReference>
<dbReference type="AlphaFoldDB" id="A0A089J0R9"/>
<accession>A0A089J0R9</accession>
<dbReference type="PANTHER" id="PTHR35788:SF1">
    <property type="entry name" value="EXPORTED PROTEIN"/>
    <property type="match status" value="1"/>
</dbReference>
<evidence type="ECO:0000313" key="4">
    <source>
        <dbReference type="EMBL" id="AIQ14789.1"/>
    </source>
</evidence>
<proteinExistence type="predicted"/>
<feature type="region of interest" description="Disordered" evidence="2">
    <location>
        <begin position="432"/>
        <end position="475"/>
    </location>
</feature>